<dbReference type="InterPro" id="IPR006037">
    <property type="entry name" value="RCK_C"/>
</dbReference>
<dbReference type="Pfam" id="PF25991">
    <property type="entry name" value="KhtT_N"/>
    <property type="match status" value="1"/>
</dbReference>
<dbReference type="InterPro" id="IPR058776">
    <property type="entry name" value="KhtT-like_N"/>
</dbReference>
<name>A0ABW3D6G0_9BACL</name>
<evidence type="ECO:0000259" key="1">
    <source>
        <dbReference type="PROSITE" id="PS51202"/>
    </source>
</evidence>
<organism evidence="2 3">
    <name type="scientific">Paenibacillus residui</name>
    <dbReference type="NCBI Taxonomy" id="629724"/>
    <lineage>
        <taxon>Bacteria</taxon>
        <taxon>Bacillati</taxon>
        <taxon>Bacillota</taxon>
        <taxon>Bacilli</taxon>
        <taxon>Bacillales</taxon>
        <taxon>Paenibacillaceae</taxon>
        <taxon>Paenibacillus</taxon>
    </lineage>
</organism>
<dbReference type="RefSeq" id="WP_144933713.1">
    <property type="nucleotide sequence ID" value="NZ_JBHTIU010000027.1"/>
</dbReference>
<dbReference type="InterPro" id="IPR036721">
    <property type="entry name" value="RCK_C_sf"/>
</dbReference>
<dbReference type="EMBL" id="JBHTIU010000027">
    <property type="protein sequence ID" value="MFD0868933.1"/>
    <property type="molecule type" value="Genomic_DNA"/>
</dbReference>
<evidence type="ECO:0000313" key="3">
    <source>
        <dbReference type="Proteomes" id="UP001597120"/>
    </source>
</evidence>
<evidence type="ECO:0000313" key="2">
    <source>
        <dbReference type="EMBL" id="MFD0868933.1"/>
    </source>
</evidence>
<dbReference type="PANTHER" id="PTHR30445">
    <property type="entry name" value="K(+)_H(+) ANTIPORTER SUBUNIT KHTT"/>
    <property type="match status" value="1"/>
</dbReference>
<gene>
    <name evidence="2" type="ORF">ACFQ03_07210</name>
</gene>
<dbReference type="SUPFAM" id="SSF116726">
    <property type="entry name" value="TrkA C-terminal domain-like"/>
    <property type="match status" value="1"/>
</dbReference>
<proteinExistence type="predicted"/>
<dbReference type="PIRSF" id="PIRSF005028">
    <property type="entry name" value="KhtT"/>
    <property type="match status" value="1"/>
</dbReference>
<reference evidence="3" key="1">
    <citation type="journal article" date="2019" name="Int. J. Syst. Evol. Microbiol.">
        <title>The Global Catalogue of Microorganisms (GCM) 10K type strain sequencing project: providing services to taxonomists for standard genome sequencing and annotation.</title>
        <authorList>
            <consortium name="The Broad Institute Genomics Platform"/>
            <consortium name="The Broad Institute Genome Sequencing Center for Infectious Disease"/>
            <person name="Wu L."/>
            <person name="Ma J."/>
        </authorList>
    </citation>
    <scope>NUCLEOTIDE SEQUENCE [LARGE SCALE GENOMIC DNA]</scope>
    <source>
        <strain evidence="3">CCUG 57263</strain>
    </source>
</reference>
<dbReference type="PANTHER" id="PTHR30445:SF8">
    <property type="entry name" value="K(+)_H(+) ANTIPORTER SUBUNIT KHTT"/>
    <property type="match status" value="1"/>
</dbReference>
<dbReference type="PROSITE" id="PS51202">
    <property type="entry name" value="RCK_C"/>
    <property type="match status" value="1"/>
</dbReference>
<dbReference type="InterPro" id="IPR026278">
    <property type="entry name" value="KhtT"/>
</dbReference>
<sequence length="164" mass="18584">MNIRESDLPGIGRKFQLDTRSGDKLVVIIHDDGRRELFHFDYKDPEESISMVTLDDEESRMIAGIIGGMTYRPRALETIDVALDDLVIEWYKIEQDARCVGSSIGDLDVRKRTGASILAVVEKNHNKYINPGPDYPLKADSTLIVAGERQHIKKLKRFLLNGDE</sequence>
<comment type="caution">
    <text evidence="2">The sequence shown here is derived from an EMBL/GenBank/DDBJ whole genome shotgun (WGS) entry which is preliminary data.</text>
</comment>
<feature type="domain" description="RCK C-terminal" evidence="1">
    <location>
        <begin position="76"/>
        <end position="161"/>
    </location>
</feature>
<dbReference type="Gene3D" id="3.30.70.1450">
    <property type="entry name" value="Regulator of K+ conductance, C-terminal domain"/>
    <property type="match status" value="1"/>
</dbReference>
<dbReference type="Pfam" id="PF02080">
    <property type="entry name" value="TrkA_C"/>
    <property type="match status" value="1"/>
</dbReference>
<dbReference type="Proteomes" id="UP001597120">
    <property type="component" value="Unassembled WGS sequence"/>
</dbReference>
<dbReference type="InterPro" id="IPR050144">
    <property type="entry name" value="AAE_transporter"/>
</dbReference>
<protein>
    <submittedName>
        <fullName evidence="2">Cation:proton antiporter regulatory subunit</fullName>
    </submittedName>
</protein>
<keyword evidence="3" id="KW-1185">Reference proteome</keyword>
<accession>A0ABW3D6G0</accession>